<keyword evidence="2" id="KW-1185">Reference proteome</keyword>
<name>A0A370K5Y5_9GAMM</name>
<protein>
    <submittedName>
        <fullName evidence="1">Uncharacterized protein</fullName>
    </submittedName>
</protein>
<dbReference type="AlphaFoldDB" id="A0A370K5Y5"/>
<evidence type="ECO:0000313" key="1">
    <source>
        <dbReference type="EMBL" id="RDI98051.1"/>
    </source>
</evidence>
<proteinExistence type="predicted"/>
<sequence>MAFLCALGCAGCSGADSSQPSKEAFTLVCDAAYSSGAHASFTFLVDPPNQRVDKYPAKITPNAIHFYMEHPGATVSVDRDSGAMVAESTANVIGFRGVCHKQDKTKH</sequence>
<reference evidence="1 2" key="1">
    <citation type="submission" date="2018-07" db="EMBL/GenBank/DDBJ databases">
        <title>Dyella solisilvae sp. nov., isolated from the pine and broad-leaved mixed forest soil.</title>
        <authorList>
            <person name="Gao Z."/>
            <person name="Qiu L."/>
        </authorList>
    </citation>
    <scope>NUCLEOTIDE SEQUENCE [LARGE SCALE GENOMIC DNA]</scope>
    <source>
        <strain evidence="1 2">DHG54</strain>
    </source>
</reference>
<dbReference type="Proteomes" id="UP000254711">
    <property type="component" value="Unassembled WGS sequence"/>
</dbReference>
<evidence type="ECO:0000313" key="2">
    <source>
        <dbReference type="Proteomes" id="UP000254711"/>
    </source>
</evidence>
<dbReference type="EMBL" id="QQSY01000003">
    <property type="protein sequence ID" value="RDI98051.1"/>
    <property type="molecule type" value="Genomic_DNA"/>
</dbReference>
<accession>A0A370K5Y5</accession>
<gene>
    <name evidence="1" type="ORF">DVT68_13285</name>
</gene>
<comment type="caution">
    <text evidence="1">The sequence shown here is derived from an EMBL/GenBank/DDBJ whole genome shotgun (WGS) entry which is preliminary data.</text>
</comment>
<organism evidence="1 2">
    <name type="scientific">Dyella solisilvae</name>
    <dbReference type="NCBI Taxonomy" id="1920168"/>
    <lineage>
        <taxon>Bacteria</taxon>
        <taxon>Pseudomonadati</taxon>
        <taxon>Pseudomonadota</taxon>
        <taxon>Gammaproteobacteria</taxon>
        <taxon>Lysobacterales</taxon>
        <taxon>Rhodanobacteraceae</taxon>
        <taxon>Dyella</taxon>
    </lineage>
</organism>